<sequence>MQSAVYLVNLDRRADRLAEMRAQLDRIGLTGWTRIPALDARAVPAGRVHPRVADRGHRVRMGRGSQCYAASFLAALEIFLADGRDSAIFLQDDVRLSPALAPMARDASFVPEGIGLVQLEQFGSGQGKVLLGPELARAPFDPQRKLHRLHSRRAGAACFWLRREAARAILEGDFEIDMPTDHLLFSPNVSPVFDRLDVALMTPAMARQDMAGTASDLSAERRRKKHPVERLRRLHHEINLLPRQAALSLTGRASWQRPELQL</sequence>
<dbReference type="STRING" id="521013.SAMN04488567_1720"/>
<evidence type="ECO:0000313" key="2">
    <source>
        <dbReference type="Proteomes" id="UP000198922"/>
    </source>
</evidence>
<keyword evidence="2" id="KW-1185">Reference proteome</keyword>
<gene>
    <name evidence="1" type="ORF">SAMN04488567_1720</name>
</gene>
<dbReference type="GO" id="GO:0016740">
    <property type="term" value="F:transferase activity"/>
    <property type="evidence" value="ECO:0007669"/>
    <property type="project" value="UniProtKB-KW"/>
</dbReference>
<dbReference type="Proteomes" id="UP000198922">
    <property type="component" value="Unassembled WGS sequence"/>
</dbReference>
<proteinExistence type="predicted"/>
<name>A0A1G7D1S3_9RHOB</name>
<keyword evidence="1" id="KW-0808">Transferase</keyword>
<dbReference type="AlphaFoldDB" id="A0A1G7D1S3"/>
<reference evidence="2" key="1">
    <citation type="submission" date="2016-10" db="EMBL/GenBank/DDBJ databases">
        <authorList>
            <person name="Varghese N."/>
            <person name="Submissions S."/>
        </authorList>
    </citation>
    <scope>NUCLEOTIDE SEQUENCE [LARGE SCALE GENOMIC DNA]</scope>
    <source>
        <strain evidence="2">DSM 21424</strain>
    </source>
</reference>
<dbReference type="EMBL" id="FNAT01000002">
    <property type="protein sequence ID" value="SDE44866.1"/>
    <property type="molecule type" value="Genomic_DNA"/>
</dbReference>
<accession>A0A1G7D1S3</accession>
<protein>
    <submittedName>
        <fullName evidence="1">Glycosyltransferase involved in LPS biosynthesis, GR25 family</fullName>
    </submittedName>
</protein>
<dbReference type="OrthoDB" id="259382at2"/>
<dbReference type="RefSeq" id="WP_090111036.1">
    <property type="nucleotide sequence ID" value="NZ_FNAT01000002.1"/>
</dbReference>
<evidence type="ECO:0000313" key="1">
    <source>
        <dbReference type="EMBL" id="SDE44866.1"/>
    </source>
</evidence>
<organism evidence="1 2">
    <name type="scientific">Limimaricola pyoseonensis</name>
    <dbReference type="NCBI Taxonomy" id="521013"/>
    <lineage>
        <taxon>Bacteria</taxon>
        <taxon>Pseudomonadati</taxon>
        <taxon>Pseudomonadota</taxon>
        <taxon>Alphaproteobacteria</taxon>
        <taxon>Rhodobacterales</taxon>
        <taxon>Paracoccaceae</taxon>
        <taxon>Limimaricola</taxon>
    </lineage>
</organism>